<evidence type="ECO:0000256" key="1">
    <source>
        <dbReference type="ARBA" id="ARBA00004123"/>
    </source>
</evidence>
<feature type="compositionally biased region" description="Basic and acidic residues" evidence="4">
    <location>
        <begin position="284"/>
        <end position="295"/>
    </location>
</feature>
<evidence type="ECO:0000256" key="2">
    <source>
        <dbReference type="ARBA" id="ARBA00008174"/>
    </source>
</evidence>
<dbReference type="GO" id="GO:0043111">
    <property type="term" value="P:replication fork arrest"/>
    <property type="evidence" value="ECO:0007669"/>
    <property type="project" value="TreeGrafter"/>
</dbReference>
<feature type="region of interest" description="Disordered" evidence="4">
    <location>
        <begin position="248"/>
        <end position="414"/>
    </location>
</feature>
<dbReference type="RefSeq" id="XP_024082246.1">
    <property type="nucleotide sequence ID" value="XM_024226478.1"/>
</dbReference>
<evidence type="ECO:0000259" key="6">
    <source>
        <dbReference type="Pfam" id="PF05029"/>
    </source>
</evidence>
<proteinExistence type="inferred from homology"/>
<dbReference type="GO" id="GO:0048511">
    <property type="term" value="P:rhythmic process"/>
    <property type="evidence" value="ECO:0007669"/>
    <property type="project" value="UniProtKB-KW"/>
</dbReference>
<dbReference type="Pfam" id="PF04821">
    <property type="entry name" value="TIMELESS"/>
    <property type="match status" value="1"/>
</dbReference>
<dbReference type="InterPro" id="IPR007725">
    <property type="entry name" value="TIMELESS_C"/>
</dbReference>
<dbReference type="OMA" id="SKCNQRS"/>
<feature type="compositionally biased region" description="Low complexity" evidence="4">
    <location>
        <begin position="255"/>
        <end position="283"/>
    </location>
</feature>
<dbReference type="EnsemblMetazoa" id="XM_024226478.1">
    <property type="protein sequence ID" value="XP_024082246.1"/>
    <property type="gene ID" value="LOC106672818"/>
</dbReference>
<feature type="compositionally biased region" description="Basic and acidic residues" evidence="4">
    <location>
        <begin position="391"/>
        <end position="408"/>
    </location>
</feature>
<evidence type="ECO:0000313" key="7">
    <source>
        <dbReference type="EnsemblMetazoa" id="XP_024082246.1"/>
    </source>
</evidence>
<feature type="compositionally biased region" description="Basic and acidic residues" evidence="4">
    <location>
        <begin position="321"/>
        <end position="340"/>
    </location>
</feature>
<dbReference type="Pfam" id="PF05029">
    <property type="entry name" value="TIMELESS_C"/>
    <property type="match status" value="1"/>
</dbReference>
<organism evidence="7 8">
    <name type="scientific">Cimex lectularius</name>
    <name type="common">Bed bug</name>
    <name type="synonym">Acanthia lectularia</name>
    <dbReference type="NCBI Taxonomy" id="79782"/>
    <lineage>
        <taxon>Eukaryota</taxon>
        <taxon>Metazoa</taxon>
        <taxon>Ecdysozoa</taxon>
        <taxon>Arthropoda</taxon>
        <taxon>Hexapoda</taxon>
        <taxon>Insecta</taxon>
        <taxon>Pterygota</taxon>
        <taxon>Neoptera</taxon>
        <taxon>Paraneoptera</taxon>
        <taxon>Hemiptera</taxon>
        <taxon>Heteroptera</taxon>
        <taxon>Panheteroptera</taxon>
        <taxon>Cimicomorpha</taxon>
        <taxon>Cimicidae</taxon>
        <taxon>Cimex</taxon>
    </lineage>
</organism>
<reference evidence="7" key="1">
    <citation type="submission" date="2022-01" db="UniProtKB">
        <authorList>
            <consortium name="EnsemblMetazoa"/>
        </authorList>
    </citation>
    <scope>IDENTIFICATION</scope>
</reference>
<dbReference type="Proteomes" id="UP000494040">
    <property type="component" value="Unassembled WGS sequence"/>
</dbReference>
<dbReference type="GeneID" id="106672818"/>
<dbReference type="InterPro" id="IPR044998">
    <property type="entry name" value="Timeless"/>
</dbReference>
<name>A0A8I6SHY0_CIMLE</name>
<dbReference type="PANTHER" id="PTHR22940">
    <property type="entry name" value="TIMEOUT/TIMELESS-2"/>
    <property type="match status" value="1"/>
</dbReference>
<sequence>MEWLVTNIPQVSNNFASLGSQVGDQYLISPECQNILDEVLQKLSLEDRTLRTFRRAIGFSQIIKKDLLPLLINVKDERNITNTTLKILANLTTPVECLLPIEVMSKTEAGRNTIIELNWLLFSCKEIFLDPRSTRRIIDHIRDIMEKGDKMTQVDNESLKDSMVLLRNILHIPDLRMSSNGSSHQNQILWNLFAQNIDKILIDLMTGTNHGEWRLAMVQLVSLLYKDQHVATLQKLLNTWFETSVMSESSEDNESNTSPPERGSGDSSSMVTSDPTSDSSDNSISDRKNDGEFKGQKMVHNSTKKGQTGGRKQSTKQQNSKKNEQFSETKTIRRSDDSKLECTSSEVSDCGYGTQVENQESVSTSSNEEDSPNRGVKPVHQKPGNMLQKSRFKDGKPTLTPQEKEEMRRKKLMKRSRTNVVNMKALLHHTPTDEDISQLLKEFTVDFLLKGYSSLVSDLREQLLYNSQVNLYIDTSHFFWLVTYFLKFAVQLEIDLEHISSVLSFKIVSFLTFEGVGLCEQFELTKLHSEYDMAPCLRRTHLVVTAIRELIQTINSYKKIKHLNDNDKQKLTKLQRQICETEELRCLFVLLLRQFNPSLHSIQYLQDVIVTNHLLLSFIESCSLPNISTILQKHMRQFVAVDMMKQYGHLLECFQQNGQFVNDCVFTMMHHVAGDLECVTVLFQPNILKTFSQIWETDFELCDDWSDLIEYVIHKFINMPRTISIVPEKKDTSNTTVPALKVQEWSQEDCDCLYWYYVQSANGRDPVGDVIKLYSASGVTNKTRIGVIEQLLKQDVITGIQYNELMEKEPITITDLPSNLFQSGAASKDEIELLKDHLKRENKFSFVIWVQKVLLEACHAKLSMMNKSRHIVEPVPYYCTWGCIVLQEPIPVVAWSCEQCSIMQSQAFLLLLHKLGLHLPADAGKVFARIPQSWSPDTLYSIACKLGPLQPDWVKFNVADLIEIKKNKEMQQHSFTAGTEHSPPYISCTPRPNSSTSWSNEFANINMEYETTMNSPE</sequence>
<feature type="domain" description="Timeless C-terminal" evidence="6">
    <location>
        <begin position="836"/>
        <end position="940"/>
    </location>
</feature>
<comment type="subcellular location">
    <subcellularLocation>
        <location evidence="1">Nucleus</location>
    </subcellularLocation>
</comment>
<evidence type="ECO:0000256" key="4">
    <source>
        <dbReference type="SAM" id="MobiDB-lite"/>
    </source>
</evidence>
<dbReference type="GO" id="GO:0009649">
    <property type="term" value="P:entrainment of circadian clock"/>
    <property type="evidence" value="ECO:0007669"/>
    <property type="project" value="TreeGrafter"/>
</dbReference>
<dbReference type="AlphaFoldDB" id="A0A8I6SHY0"/>
<dbReference type="PANTHER" id="PTHR22940:SF5">
    <property type="entry name" value="PROTEIN TIMELESS"/>
    <property type="match status" value="1"/>
</dbReference>
<evidence type="ECO:0008006" key="9">
    <source>
        <dbReference type="Google" id="ProtNLM"/>
    </source>
</evidence>
<evidence type="ECO:0000259" key="5">
    <source>
        <dbReference type="Pfam" id="PF04821"/>
    </source>
</evidence>
<feature type="domain" description="Timeless N-terminal" evidence="5">
    <location>
        <begin position="25"/>
        <end position="282"/>
    </location>
</feature>
<feature type="compositionally biased region" description="Polar residues" evidence="4">
    <location>
        <begin position="355"/>
        <end position="366"/>
    </location>
</feature>
<keyword evidence="8" id="KW-1185">Reference proteome</keyword>
<evidence type="ECO:0000256" key="3">
    <source>
        <dbReference type="ARBA" id="ARBA00023242"/>
    </source>
</evidence>
<dbReference type="GO" id="GO:0006281">
    <property type="term" value="P:DNA repair"/>
    <property type="evidence" value="ECO:0007669"/>
    <property type="project" value="TreeGrafter"/>
</dbReference>
<dbReference type="InterPro" id="IPR006906">
    <property type="entry name" value="Timeless_N"/>
</dbReference>
<dbReference type="GO" id="GO:0031298">
    <property type="term" value="C:replication fork protection complex"/>
    <property type="evidence" value="ECO:0007669"/>
    <property type="project" value="TreeGrafter"/>
</dbReference>
<keyword evidence="3" id="KW-0539">Nucleus</keyword>
<accession>A0A8I6SHY0</accession>
<dbReference type="CTD" id="107698"/>
<dbReference type="OrthoDB" id="6429365at2759"/>
<dbReference type="GO" id="GO:0000076">
    <property type="term" value="P:DNA replication checkpoint signaling"/>
    <property type="evidence" value="ECO:0007669"/>
    <property type="project" value="TreeGrafter"/>
</dbReference>
<comment type="similarity">
    <text evidence="2">Belongs to the timeless family.</text>
</comment>
<protein>
    <recommendedName>
        <fullName evidence="9">Timeless</fullName>
    </recommendedName>
</protein>
<evidence type="ECO:0000313" key="8">
    <source>
        <dbReference type="Proteomes" id="UP000494040"/>
    </source>
</evidence>
<dbReference type="GO" id="GO:0003677">
    <property type="term" value="F:DNA binding"/>
    <property type="evidence" value="ECO:0007669"/>
    <property type="project" value="TreeGrafter"/>
</dbReference>